<dbReference type="GeneID" id="41589377"/>
<sequence>MDKVDIIIAGIGGQGIITMGRILVEASNLSGIKALVSETHGLAQRGGAVNVHVRIGDVLAPLIRKGNADYLIALEATEALRNIDYANKNTIIIINKLVERSVLPKIKMLSFEEILEKIRRISNNVIPIDAKKLAIEAGNPKAMNAVMIGTMMSFGKLKNLVNEENILKALRTDVNRKAYLSGKIKIEVT</sequence>
<protein>
    <submittedName>
        <fullName evidence="3">Indolepyruvate oxidoreductase</fullName>
    </submittedName>
</protein>
<organism evidence="3 4">
    <name type="scientific">Acidianus manzaensis</name>
    <dbReference type="NCBI Taxonomy" id="282676"/>
    <lineage>
        <taxon>Archaea</taxon>
        <taxon>Thermoproteota</taxon>
        <taxon>Thermoprotei</taxon>
        <taxon>Sulfolobales</taxon>
        <taxon>Sulfolobaceae</taxon>
        <taxon>Acidianus</taxon>
    </lineage>
</organism>
<dbReference type="Pfam" id="PF01558">
    <property type="entry name" value="POR"/>
    <property type="match status" value="1"/>
</dbReference>
<dbReference type="KEGG" id="aman:B6F84_00630"/>
<dbReference type="AlphaFoldDB" id="A0A1W6JWL1"/>
<dbReference type="EMBL" id="CP020477">
    <property type="protein sequence ID" value="ARM74676.1"/>
    <property type="molecule type" value="Genomic_DNA"/>
</dbReference>
<dbReference type="RefSeq" id="WP_148690422.1">
    <property type="nucleotide sequence ID" value="NZ_CP020477.1"/>
</dbReference>
<dbReference type="SUPFAM" id="SSF53323">
    <property type="entry name" value="Pyruvate-ferredoxin oxidoreductase, PFOR, domain III"/>
    <property type="match status" value="1"/>
</dbReference>
<evidence type="ECO:0000256" key="1">
    <source>
        <dbReference type="ARBA" id="ARBA00023002"/>
    </source>
</evidence>
<name>A0A1W6JWL1_9CREN</name>
<dbReference type="NCBIfam" id="NF005328">
    <property type="entry name" value="PRK06853.2-2"/>
    <property type="match status" value="1"/>
</dbReference>
<reference evidence="3 4" key="1">
    <citation type="submission" date="2017-03" db="EMBL/GenBank/DDBJ databases">
        <title>Sulfur activation and transportation mechanism of thermophilic Archaea Acidianus manzaensis YN-25.</title>
        <authorList>
            <person name="Ma Y."/>
            <person name="Yang Y."/>
            <person name="Xia J."/>
        </authorList>
    </citation>
    <scope>NUCLEOTIDE SEQUENCE [LARGE SCALE GENOMIC DNA]</scope>
    <source>
        <strain evidence="3 4">YN-25</strain>
    </source>
</reference>
<keyword evidence="4" id="KW-1185">Reference proteome</keyword>
<evidence type="ECO:0000259" key="2">
    <source>
        <dbReference type="Pfam" id="PF01558"/>
    </source>
</evidence>
<dbReference type="Gene3D" id="3.40.920.10">
    <property type="entry name" value="Pyruvate-ferredoxin oxidoreductase, PFOR, domain III"/>
    <property type="match status" value="1"/>
</dbReference>
<dbReference type="PANTHER" id="PTHR43854">
    <property type="entry name" value="INDOLEPYRUVATE OXIDOREDUCTASE SUBUNIT IORB"/>
    <property type="match status" value="1"/>
</dbReference>
<dbReference type="InterPro" id="IPR002869">
    <property type="entry name" value="Pyrv_flavodox_OxRed_cen"/>
</dbReference>
<evidence type="ECO:0000313" key="4">
    <source>
        <dbReference type="Proteomes" id="UP000193404"/>
    </source>
</evidence>
<evidence type="ECO:0000313" key="3">
    <source>
        <dbReference type="EMBL" id="ARM74676.1"/>
    </source>
</evidence>
<dbReference type="InterPro" id="IPR052198">
    <property type="entry name" value="IorB_Oxidoreductase"/>
</dbReference>
<proteinExistence type="predicted"/>
<dbReference type="Proteomes" id="UP000193404">
    <property type="component" value="Chromosome"/>
</dbReference>
<dbReference type="PANTHER" id="PTHR43854:SF1">
    <property type="entry name" value="INDOLEPYRUVATE OXIDOREDUCTASE SUBUNIT IORB"/>
    <property type="match status" value="1"/>
</dbReference>
<keyword evidence="3" id="KW-0670">Pyruvate</keyword>
<dbReference type="OrthoDB" id="53326at2157"/>
<keyword evidence="1" id="KW-0560">Oxidoreductase</keyword>
<gene>
    <name evidence="3" type="ORF">B6F84_00630</name>
</gene>
<dbReference type="STRING" id="282676.B6F84_00630"/>
<dbReference type="InterPro" id="IPR019752">
    <property type="entry name" value="Pyrv/ketoisovalerate_OxRed_cat"/>
</dbReference>
<dbReference type="GO" id="GO:0016903">
    <property type="term" value="F:oxidoreductase activity, acting on the aldehyde or oxo group of donors"/>
    <property type="evidence" value="ECO:0007669"/>
    <property type="project" value="InterPro"/>
</dbReference>
<accession>A0A1W6JWL1</accession>
<feature type="domain" description="Pyruvate/ketoisovalerate oxidoreductase catalytic" evidence="2">
    <location>
        <begin position="12"/>
        <end position="177"/>
    </location>
</feature>